<organism evidence="3 4">
    <name type="scientific">Diatrype stigma</name>
    <dbReference type="NCBI Taxonomy" id="117547"/>
    <lineage>
        <taxon>Eukaryota</taxon>
        <taxon>Fungi</taxon>
        <taxon>Dikarya</taxon>
        <taxon>Ascomycota</taxon>
        <taxon>Pezizomycotina</taxon>
        <taxon>Sordariomycetes</taxon>
        <taxon>Xylariomycetidae</taxon>
        <taxon>Xylariales</taxon>
        <taxon>Diatrypaceae</taxon>
        <taxon>Diatrype</taxon>
    </lineage>
</organism>
<dbReference type="GO" id="GO:0005829">
    <property type="term" value="C:cytosol"/>
    <property type="evidence" value="ECO:0007669"/>
    <property type="project" value="TreeGrafter"/>
</dbReference>
<dbReference type="GO" id="GO:0006203">
    <property type="term" value="P:dGTP catabolic process"/>
    <property type="evidence" value="ECO:0007669"/>
    <property type="project" value="TreeGrafter"/>
</dbReference>
<evidence type="ECO:0000313" key="3">
    <source>
        <dbReference type="EMBL" id="KAK7748360.1"/>
    </source>
</evidence>
<dbReference type="SUPFAM" id="SSF55811">
    <property type="entry name" value="Nudix"/>
    <property type="match status" value="1"/>
</dbReference>
<dbReference type="InterPro" id="IPR006076">
    <property type="entry name" value="FAD-dep_OxRdtase"/>
</dbReference>
<proteinExistence type="predicted"/>
<keyword evidence="4" id="KW-1185">Reference proteome</keyword>
<gene>
    <name evidence="3" type="ORF">SLS62_008623</name>
</gene>
<accession>A0AAN9UKS5</accession>
<dbReference type="Gene3D" id="3.50.50.60">
    <property type="entry name" value="FAD/NAD(P)-binding domain"/>
    <property type="match status" value="1"/>
</dbReference>
<dbReference type="PANTHER" id="PTHR16099:SF5">
    <property type="entry name" value="NUCLEOTIDE TRIPHOSPHATE DIPHOSPHATASE NUDT15"/>
    <property type="match status" value="1"/>
</dbReference>
<comment type="caution">
    <text evidence="3">The sequence shown here is derived from an EMBL/GenBank/DDBJ whole genome shotgun (WGS) entry which is preliminary data.</text>
</comment>
<dbReference type="PROSITE" id="PS51462">
    <property type="entry name" value="NUDIX"/>
    <property type="match status" value="1"/>
</dbReference>
<dbReference type="Pfam" id="PF01266">
    <property type="entry name" value="DAO"/>
    <property type="match status" value="1"/>
</dbReference>
<dbReference type="InterPro" id="IPR036188">
    <property type="entry name" value="FAD/NAD-bd_sf"/>
</dbReference>
<dbReference type="EMBL" id="JAKJXP020000082">
    <property type="protein sequence ID" value="KAK7748360.1"/>
    <property type="molecule type" value="Genomic_DNA"/>
</dbReference>
<dbReference type="InterPro" id="IPR000086">
    <property type="entry name" value="NUDIX_hydrolase_dom"/>
</dbReference>
<evidence type="ECO:0000256" key="1">
    <source>
        <dbReference type="ARBA" id="ARBA00022801"/>
    </source>
</evidence>
<name>A0AAN9UKS5_9PEZI</name>
<dbReference type="GO" id="GO:0035539">
    <property type="term" value="F:8-oxo-7,8-dihydrodeoxyguanosine triphosphate pyrophosphatase activity"/>
    <property type="evidence" value="ECO:0007669"/>
    <property type="project" value="TreeGrafter"/>
</dbReference>
<evidence type="ECO:0000259" key="2">
    <source>
        <dbReference type="PROSITE" id="PS51462"/>
    </source>
</evidence>
<dbReference type="SUPFAM" id="SSF51905">
    <property type="entry name" value="FAD/NAD(P)-binding domain"/>
    <property type="match status" value="1"/>
</dbReference>
<dbReference type="PANTHER" id="PTHR16099">
    <property type="entry name" value="8-OXO-DGTP DIPHOSPHATES NUDT15"/>
    <property type="match status" value="1"/>
</dbReference>
<dbReference type="InterPro" id="IPR020084">
    <property type="entry name" value="NUDIX_hydrolase_CS"/>
</dbReference>
<dbReference type="InterPro" id="IPR015797">
    <property type="entry name" value="NUDIX_hydrolase-like_dom_sf"/>
</dbReference>
<dbReference type="Gene3D" id="3.30.9.10">
    <property type="entry name" value="D-Amino Acid Oxidase, subunit A, domain 2"/>
    <property type="match status" value="1"/>
</dbReference>
<feature type="domain" description="Nudix hydrolase" evidence="2">
    <location>
        <begin position="7"/>
        <end position="141"/>
    </location>
</feature>
<dbReference type="FunFam" id="3.90.79.10:FF:000060">
    <property type="entry name" value="Nudix hydrolase 1"/>
    <property type="match status" value="1"/>
</dbReference>
<dbReference type="CDD" id="cd04678">
    <property type="entry name" value="NUDIX_MTH2_Nudt15"/>
    <property type="match status" value="1"/>
</dbReference>
<dbReference type="Gene3D" id="3.90.79.10">
    <property type="entry name" value="Nucleoside Triphosphate Pyrophosphohydrolase"/>
    <property type="match status" value="1"/>
</dbReference>
<keyword evidence="1" id="KW-0378">Hydrolase</keyword>
<dbReference type="PROSITE" id="PS00893">
    <property type="entry name" value="NUDIX_BOX"/>
    <property type="match status" value="1"/>
</dbReference>
<protein>
    <recommendedName>
        <fullName evidence="2">Nudix hydrolase domain-containing protein</fullName>
    </recommendedName>
</protein>
<dbReference type="AlphaFoldDB" id="A0AAN9UKS5"/>
<evidence type="ECO:0000313" key="4">
    <source>
        <dbReference type="Proteomes" id="UP001320420"/>
    </source>
</evidence>
<dbReference type="Proteomes" id="UP001320420">
    <property type="component" value="Unassembled WGS sequence"/>
</dbReference>
<sequence>MATAAKIPRLGVAAVIRNQKGELLCGKRLAAHGHGTWQFPGGHLDFGETYFACAERETLEETGLKVKAVKLVGVTNDIFEDVGKHYVTLFVACQMENPDAKPEVVEPDKCEGWYWITGTLVAKHHLETWPEKSVVVLEAREFCSGATGRNAGHCKPDQWRGFLSYEKSFGTQSALQILKNEQQTFENLVNYVREEGVDCDLWVGDTLDVPMTAEVADQARDIFERYQAAGGNVDHIKVTQDPGEAARISRIKGARACYAWSAATLQPWKLTAAIMRRNLQKGLDFNLQTWTTVRKVVPSSSSSSSSNKENASWVVQSDRGEIECARVVHATNAYSAAIEPSLFGLVWPTPHMCNKVVPPGSFAGSKALQHSYGVLLPGGGLFSINPRCTADGIVMVGGSNPGQRAFDAWLERHPERRADDSFSGVGVVTDAVRDFADRELEGWAGAATGPGQLYDYSWSGIIGRSLDGVPLVGELPGLPGQWVCAGHNGHGMARTFTAAPGLVGLMAGRSWEDVGLPDPYQLTAERLSKLNGVRKGKAGPLPS</sequence>
<reference evidence="3 4" key="1">
    <citation type="submission" date="2024-02" db="EMBL/GenBank/DDBJ databases">
        <title>De novo assembly and annotation of 12 fungi associated with fruit tree decline syndrome in Ontario, Canada.</title>
        <authorList>
            <person name="Sulman M."/>
            <person name="Ellouze W."/>
            <person name="Ilyukhin E."/>
        </authorList>
    </citation>
    <scope>NUCLEOTIDE SEQUENCE [LARGE SCALE GENOMIC DNA]</scope>
    <source>
        <strain evidence="3 4">M11/M66-122</strain>
    </source>
</reference>